<dbReference type="Proteomes" id="UP000034491">
    <property type="component" value="Unassembled WGS sequence"/>
</dbReference>
<protein>
    <submittedName>
        <fullName evidence="1">Uncharacterized protein</fullName>
    </submittedName>
</protein>
<sequence length="84" mass="9252">MNGMHFISDNIELESRLATGDTCEDCIDHSGKMTCLDLCLTMIAAILVDLPTLKLNLQPEPVHPHTELSRGLRPTVEISPPIDL</sequence>
<dbReference type="STRING" id="1549748.WH95_11510"/>
<dbReference type="EMBL" id="LANI01000017">
    <property type="protein sequence ID" value="KKJ76748.1"/>
    <property type="molecule type" value="Genomic_DNA"/>
</dbReference>
<evidence type="ECO:0000313" key="1">
    <source>
        <dbReference type="EMBL" id="KKJ76748.1"/>
    </source>
</evidence>
<dbReference type="AlphaFoldDB" id="A0A0M2RAV9"/>
<accession>A0A0M2RAV9</accession>
<name>A0A0M2RAV9_9PROT</name>
<keyword evidence="2" id="KW-1185">Reference proteome</keyword>
<evidence type="ECO:0000313" key="2">
    <source>
        <dbReference type="Proteomes" id="UP000034491"/>
    </source>
</evidence>
<organism evidence="1 2">
    <name type="scientific">Kiloniella litopenaei</name>
    <dbReference type="NCBI Taxonomy" id="1549748"/>
    <lineage>
        <taxon>Bacteria</taxon>
        <taxon>Pseudomonadati</taxon>
        <taxon>Pseudomonadota</taxon>
        <taxon>Alphaproteobacteria</taxon>
        <taxon>Rhodospirillales</taxon>
        <taxon>Kiloniellaceae</taxon>
        <taxon>Kiloniella</taxon>
    </lineage>
</organism>
<proteinExistence type="predicted"/>
<gene>
    <name evidence="1" type="ORF">WH95_11510</name>
</gene>
<reference evidence="1 2" key="1">
    <citation type="submission" date="2015-03" db="EMBL/GenBank/DDBJ databases">
        <title>Genome sequence of Kiloniella sp. P1-1, isolated from the gut microflora of Pacific white shrimp, Penaeus vannamei.</title>
        <authorList>
            <person name="Shao Z."/>
            <person name="Wang L."/>
            <person name="Li X."/>
        </authorList>
    </citation>
    <scope>NUCLEOTIDE SEQUENCE [LARGE SCALE GENOMIC DNA]</scope>
    <source>
        <strain evidence="1 2">P1-1</strain>
    </source>
</reference>
<comment type="caution">
    <text evidence="1">The sequence shown here is derived from an EMBL/GenBank/DDBJ whole genome shotgun (WGS) entry which is preliminary data.</text>
</comment>